<dbReference type="Pfam" id="PF16588">
    <property type="entry name" value="zf-C2H2_10"/>
    <property type="match status" value="1"/>
</dbReference>
<proteinExistence type="predicted"/>
<dbReference type="AlphaFoldDB" id="A0A1G4JLX0"/>
<protein>
    <submittedName>
        <fullName evidence="2">LADA_0F09384g1_1</fullName>
    </submittedName>
</protein>
<dbReference type="EMBL" id="LT598458">
    <property type="protein sequence ID" value="SCU91341.1"/>
    <property type="molecule type" value="Genomic_DNA"/>
</dbReference>
<sequence>MEAQPDPAQVSQAVDALARSILAQRIQTHKDKPERLRKLEFFKQQFDALLLAQHNIDGKTGPKMSLDVARLDSELQQGLTTLERDGGQYVLLPLSPGAGLPQGPAGDAKSTFGSSKKKKKSKLSCSFCNTQGHTRAHCEKRKLAPKP</sequence>
<feature type="region of interest" description="Disordered" evidence="1">
    <location>
        <begin position="94"/>
        <end position="121"/>
    </location>
</feature>
<gene>
    <name evidence="2" type="ORF">LADA_0F09384G</name>
</gene>
<dbReference type="Proteomes" id="UP000190274">
    <property type="component" value="Chromosome F"/>
</dbReference>
<evidence type="ECO:0000313" key="2">
    <source>
        <dbReference type="EMBL" id="SCU91341.1"/>
    </source>
</evidence>
<accession>A0A1G4JLX0</accession>
<name>A0A1G4JLX0_9SACH</name>
<evidence type="ECO:0000313" key="3">
    <source>
        <dbReference type="Proteomes" id="UP000190274"/>
    </source>
</evidence>
<dbReference type="OrthoDB" id="4069967at2759"/>
<reference evidence="2 3" key="1">
    <citation type="submission" date="2016-03" db="EMBL/GenBank/DDBJ databases">
        <authorList>
            <person name="Devillers H."/>
        </authorList>
    </citation>
    <scope>NUCLEOTIDE SEQUENCE [LARGE SCALE GENOMIC DNA]</scope>
    <source>
        <strain evidence="2">CBS 10888</strain>
    </source>
</reference>
<organism evidence="2 3">
    <name type="scientific">Lachancea dasiensis</name>
    <dbReference type="NCBI Taxonomy" id="1072105"/>
    <lineage>
        <taxon>Eukaryota</taxon>
        <taxon>Fungi</taxon>
        <taxon>Dikarya</taxon>
        <taxon>Ascomycota</taxon>
        <taxon>Saccharomycotina</taxon>
        <taxon>Saccharomycetes</taxon>
        <taxon>Saccharomycetales</taxon>
        <taxon>Saccharomycetaceae</taxon>
        <taxon>Lachancea</taxon>
    </lineage>
</organism>
<keyword evidence="3" id="KW-1185">Reference proteome</keyword>
<evidence type="ECO:0000256" key="1">
    <source>
        <dbReference type="SAM" id="MobiDB-lite"/>
    </source>
</evidence>